<evidence type="ECO:0000313" key="4">
    <source>
        <dbReference type="EMBL" id="KOT36132.1"/>
    </source>
</evidence>
<dbReference type="SUPFAM" id="SSF53850">
    <property type="entry name" value="Periplasmic binding protein-like II"/>
    <property type="match status" value="1"/>
</dbReference>
<dbReference type="RefSeq" id="WP_030834323.1">
    <property type="nucleotide sequence ID" value="NZ_JBFBKA010000011.1"/>
</dbReference>
<reference evidence="4 5" key="1">
    <citation type="submission" date="2015-07" db="EMBL/GenBank/DDBJ databases">
        <authorList>
            <person name="Noorani M."/>
        </authorList>
    </citation>
    <scope>NUCLEOTIDE SEQUENCE [LARGE SCALE GENOMIC DNA]</scope>
    <source>
        <strain evidence="4 5">NRRL B-24567</strain>
    </source>
</reference>
<dbReference type="InterPro" id="IPR050490">
    <property type="entry name" value="Bact_solute-bd_prot1"/>
</dbReference>
<evidence type="ECO:0000256" key="3">
    <source>
        <dbReference type="SAM" id="MobiDB-lite"/>
    </source>
</evidence>
<keyword evidence="5" id="KW-1185">Reference proteome</keyword>
<comment type="similarity">
    <text evidence="1">Belongs to the bacterial solute-binding protein 1 family.</text>
</comment>
<dbReference type="AlphaFoldDB" id="A0A0N0S5J6"/>
<accession>A0A0N0S5J6</accession>
<proteinExistence type="inferred from homology"/>
<evidence type="ECO:0000256" key="2">
    <source>
        <dbReference type="ARBA" id="ARBA00022448"/>
    </source>
</evidence>
<protein>
    <submittedName>
        <fullName evidence="4">Sugar ABC transporter substrate-binding protein</fullName>
    </submittedName>
</protein>
<dbReference type="Pfam" id="PF01547">
    <property type="entry name" value="SBP_bac_1"/>
    <property type="match status" value="1"/>
</dbReference>
<keyword evidence="2" id="KW-0813">Transport</keyword>
<feature type="region of interest" description="Disordered" evidence="3">
    <location>
        <begin position="46"/>
        <end position="70"/>
    </location>
</feature>
<sequence>MRSTSRIIRIHRSPGDHVTTPRSRRGARAAAALAAGVLAVSLTACGGDDGGDEDKGGGTGGTGGTGSTVTLPKLDGASLEVAAVWTGAEQKNFKKVLAEFEKRTGAEVTFVPAQDPIINFLGSKVAGGAPPDVALLPQPGAIKQAVDKGWAKPLGAEAVKELGENYSQGWQDIGKVDGKQYGVYYKAANKSLIWYNAQVFENAGAAEPKTWDELLTAAQTVYDSGVTPFSVGGAEGWTLTDWFENVYLSQAGPEKYDQLAQHEIKWTDPSVKEALTTLAGIWGKKDYVASGALQTDFPTSVTQTFAGGDQPKAGMVYEGDFAQVNIGETKAEVGTDAKVFPFPAVGDAAPVVSGGDAAVILEDSKAAQALATFLASPDAAAIHAKLGGFLSPNKSVDPSTYPNAVQRKIAEALIASGDDFRFDMSDQAPQAFGGTPGKGEWKALQDFLKNPKDVAGTQARLEADAAAAYGN</sequence>
<name>A0A0N0S5J6_9ACTN</name>
<gene>
    <name evidence="4" type="ORF">ADK41_23200</name>
</gene>
<dbReference type="InterPro" id="IPR006059">
    <property type="entry name" value="SBP"/>
</dbReference>
<evidence type="ECO:0000313" key="5">
    <source>
        <dbReference type="Proteomes" id="UP000037773"/>
    </source>
</evidence>
<dbReference type="Gene3D" id="3.40.190.10">
    <property type="entry name" value="Periplasmic binding protein-like II"/>
    <property type="match status" value="2"/>
</dbReference>
<dbReference type="PANTHER" id="PTHR43649:SF29">
    <property type="entry name" value="OSMOPROTECTIVE COMPOUNDS-BINDING PROTEIN GGTB"/>
    <property type="match status" value="1"/>
</dbReference>
<dbReference type="Proteomes" id="UP000037773">
    <property type="component" value="Unassembled WGS sequence"/>
</dbReference>
<dbReference type="PATRIC" id="fig|36816.3.peg.5018"/>
<dbReference type="PANTHER" id="PTHR43649">
    <property type="entry name" value="ARABINOSE-BINDING PROTEIN-RELATED"/>
    <property type="match status" value="1"/>
</dbReference>
<dbReference type="EMBL" id="LGCN01000209">
    <property type="protein sequence ID" value="KOT36132.1"/>
    <property type="molecule type" value="Genomic_DNA"/>
</dbReference>
<feature type="compositionally biased region" description="Gly residues" evidence="3">
    <location>
        <begin position="57"/>
        <end position="66"/>
    </location>
</feature>
<evidence type="ECO:0000256" key="1">
    <source>
        <dbReference type="ARBA" id="ARBA00008520"/>
    </source>
</evidence>
<comment type="caution">
    <text evidence="4">The sequence shown here is derived from an EMBL/GenBank/DDBJ whole genome shotgun (WGS) entry which is preliminary data.</text>
</comment>
<organism evidence="4 5">
    <name type="scientific">Streptomyces caelestis</name>
    <dbReference type="NCBI Taxonomy" id="36816"/>
    <lineage>
        <taxon>Bacteria</taxon>
        <taxon>Bacillati</taxon>
        <taxon>Actinomycetota</taxon>
        <taxon>Actinomycetes</taxon>
        <taxon>Kitasatosporales</taxon>
        <taxon>Streptomycetaceae</taxon>
        <taxon>Streptomyces</taxon>
    </lineage>
</organism>